<evidence type="ECO:0000256" key="1">
    <source>
        <dbReference type="PROSITE-ProRule" id="PRU00285"/>
    </source>
</evidence>
<dbReference type="PANTHER" id="PTHR11527">
    <property type="entry name" value="HEAT-SHOCK PROTEIN 20 FAMILY MEMBER"/>
    <property type="match status" value="1"/>
</dbReference>
<comment type="caution">
    <text evidence="4">The sequence shown here is derived from an EMBL/GenBank/DDBJ whole genome shotgun (WGS) entry which is preliminary data.</text>
</comment>
<dbReference type="AlphaFoldDB" id="A0A846MSA1"/>
<dbReference type="Pfam" id="PF00011">
    <property type="entry name" value="HSP20"/>
    <property type="match status" value="1"/>
</dbReference>
<dbReference type="InterPro" id="IPR031107">
    <property type="entry name" value="Small_HSP"/>
</dbReference>
<dbReference type="InterPro" id="IPR002068">
    <property type="entry name" value="A-crystallin/Hsp20_dom"/>
</dbReference>
<protein>
    <submittedName>
        <fullName evidence="4">HSP20 family protein</fullName>
    </submittedName>
</protein>
<dbReference type="Gene3D" id="2.60.40.790">
    <property type="match status" value="1"/>
</dbReference>
<dbReference type="PROSITE" id="PS01031">
    <property type="entry name" value="SHSP"/>
    <property type="match status" value="1"/>
</dbReference>
<organism evidence="4 5">
    <name type="scientific">Thermonema lapsum</name>
    <dbReference type="NCBI Taxonomy" id="28195"/>
    <lineage>
        <taxon>Bacteria</taxon>
        <taxon>Pseudomonadati</taxon>
        <taxon>Bacteroidota</taxon>
        <taxon>Cytophagia</taxon>
        <taxon>Cytophagales</taxon>
        <taxon>Thermonemataceae</taxon>
        <taxon>Thermonema</taxon>
    </lineage>
</organism>
<dbReference type="InterPro" id="IPR008978">
    <property type="entry name" value="HSP20-like_chaperone"/>
</dbReference>
<proteinExistence type="inferred from homology"/>
<comment type="similarity">
    <text evidence="1 2">Belongs to the small heat shock protein (HSP20) family.</text>
</comment>
<dbReference type="Proteomes" id="UP000537126">
    <property type="component" value="Unassembled WGS sequence"/>
</dbReference>
<feature type="domain" description="SHSP" evidence="3">
    <location>
        <begin position="36"/>
        <end position="151"/>
    </location>
</feature>
<evidence type="ECO:0000313" key="4">
    <source>
        <dbReference type="EMBL" id="NIK74232.1"/>
    </source>
</evidence>
<sequence length="151" mass="17590">MALVKRNENTGLFPSLTNMLENFFNDEWFFGRDVMPMRSFTVPAVNVKETEESFELEVAAPGMDKKDFKIEVEDGVLTISSEKEVKNEEKDEKGNYVRREFSYQSFRRSFVLPDTVNTEKIEAKYKDGILHVSVPKREEAKKKPTRLIEVK</sequence>
<dbReference type="RefSeq" id="WP_166919717.1">
    <property type="nucleotide sequence ID" value="NZ_JAASRN010000002.1"/>
</dbReference>
<dbReference type="SUPFAM" id="SSF49764">
    <property type="entry name" value="HSP20-like chaperones"/>
    <property type="match status" value="1"/>
</dbReference>
<gene>
    <name evidence="4" type="ORF">FHS56_001745</name>
</gene>
<accession>A0A846MSA1</accession>
<dbReference type="EMBL" id="JAASRN010000002">
    <property type="protein sequence ID" value="NIK74232.1"/>
    <property type="molecule type" value="Genomic_DNA"/>
</dbReference>
<keyword evidence="5" id="KW-1185">Reference proteome</keyword>
<dbReference type="CDD" id="cd06471">
    <property type="entry name" value="ACD_LpsHSP_like"/>
    <property type="match status" value="1"/>
</dbReference>
<name>A0A846MSA1_9BACT</name>
<evidence type="ECO:0000256" key="2">
    <source>
        <dbReference type="RuleBase" id="RU003616"/>
    </source>
</evidence>
<evidence type="ECO:0000313" key="5">
    <source>
        <dbReference type="Proteomes" id="UP000537126"/>
    </source>
</evidence>
<evidence type="ECO:0000259" key="3">
    <source>
        <dbReference type="PROSITE" id="PS01031"/>
    </source>
</evidence>
<reference evidence="4 5" key="1">
    <citation type="submission" date="2020-03" db="EMBL/GenBank/DDBJ databases">
        <title>Genomic Encyclopedia of Type Strains, Phase IV (KMG-IV): sequencing the most valuable type-strain genomes for metagenomic binning, comparative biology and taxonomic classification.</title>
        <authorList>
            <person name="Goeker M."/>
        </authorList>
    </citation>
    <scope>NUCLEOTIDE SEQUENCE [LARGE SCALE GENOMIC DNA]</scope>
    <source>
        <strain evidence="4 5">DSM 5718</strain>
    </source>
</reference>